<organism evidence="7 8">
    <name type="scientific">Eiseniibacteriota bacterium</name>
    <dbReference type="NCBI Taxonomy" id="2212470"/>
    <lineage>
        <taxon>Bacteria</taxon>
        <taxon>Candidatus Eiseniibacteriota</taxon>
    </lineage>
</organism>
<evidence type="ECO:0000259" key="6">
    <source>
        <dbReference type="PROSITE" id="PS51194"/>
    </source>
</evidence>
<evidence type="ECO:0000256" key="2">
    <source>
        <dbReference type="ARBA" id="ARBA00022801"/>
    </source>
</evidence>
<evidence type="ECO:0000256" key="3">
    <source>
        <dbReference type="ARBA" id="ARBA00022806"/>
    </source>
</evidence>
<keyword evidence="4" id="KW-0067">ATP-binding</keyword>
<comment type="caution">
    <text evidence="7">The sequence shown here is derived from an EMBL/GenBank/DDBJ whole genome shotgun (WGS) entry which is preliminary data.</text>
</comment>
<evidence type="ECO:0000313" key="8">
    <source>
        <dbReference type="Proteomes" id="UP000580839"/>
    </source>
</evidence>
<dbReference type="PROSITE" id="PS51192">
    <property type="entry name" value="HELICASE_ATP_BIND_1"/>
    <property type="match status" value="1"/>
</dbReference>
<feature type="domain" description="Helicase C-terminal" evidence="6">
    <location>
        <begin position="561"/>
        <end position="736"/>
    </location>
</feature>
<dbReference type="InterPro" id="IPR050474">
    <property type="entry name" value="Hel308_SKI2-like"/>
</dbReference>
<feature type="domain" description="Helicase ATP-binding" evidence="5">
    <location>
        <begin position="303"/>
        <end position="485"/>
    </location>
</feature>
<keyword evidence="3 7" id="KW-0347">Helicase</keyword>
<accession>A0A849SAN9</accession>
<dbReference type="InterPro" id="IPR027417">
    <property type="entry name" value="P-loop_NTPase"/>
</dbReference>
<protein>
    <submittedName>
        <fullName evidence="7">DEAD/DEAH box helicase</fullName>
    </submittedName>
</protein>
<evidence type="ECO:0000256" key="4">
    <source>
        <dbReference type="ARBA" id="ARBA00022840"/>
    </source>
</evidence>
<evidence type="ECO:0000259" key="5">
    <source>
        <dbReference type="PROSITE" id="PS51192"/>
    </source>
</evidence>
<dbReference type="SMART" id="SM00487">
    <property type="entry name" value="DEXDc"/>
    <property type="match status" value="1"/>
</dbReference>
<dbReference type="Proteomes" id="UP000580839">
    <property type="component" value="Unassembled WGS sequence"/>
</dbReference>
<dbReference type="SUPFAM" id="SSF52540">
    <property type="entry name" value="P-loop containing nucleoside triphosphate hydrolases"/>
    <property type="match status" value="1"/>
</dbReference>
<gene>
    <name evidence="7" type="ORF">HOP12_01070</name>
</gene>
<dbReference type="PANTHER" id="PTHR47961:SF6">
    <property type="entry name" value="DNA-DIRECTED DNA POLYMERASE"/>
    <property type="match status" value="1"/>
</dbReference>
<dbReference type="InterPro" id="IPR001650">
    <property type="entry name" value="Helicase_C-like"/>
</dbReference>
<evidence type="ECO:0000256" key="1">
    <source>
        <dbReference type="ARBA" id="ARBA00022741"/>
    </source>
</evidence>
<dbReference type="GO" id="GO:0005524">
    <property type="term" value="F:ATP binding"/>
    <property type="evidence" value="ECO:0007669"/>
    <property type="project" value="UniProtKB-KW"/>
</dbReference>
<dbReference type="GO" id="GO:0003676">
    <property type="term" value="F:nucleic acid binding"/>
    <property type="evidence" value="ECO:0007669"/>
    <property type="project" value="InterPro"/>
</dbReference>
<keyword evidence="1" id="KW-0547">Nucleotide-binding</keyword>
<dbReference type="PROSITE" id="PS51194">
    <property type="entry name" value="HELICASE_CTER"/>
    <property type="match status" value="1"/>
</dbReference>
<sequence length="1058" mass="117221">MTADSWIIQSLGAEKVRKAVEEAGRRRLRSALGVEGAGEFPDDQLRFVANGLELRVFELLDGDNTEVLQSAATDAFQVARALACPRAPIDAAEWLVRLGCLGVLGDRGADVRRLLIEEDLPQLPLDSEDWGIRVWACILDIWLRLFRKHGWGDLDLVQQRVAALRTNQLEHEPEFLVQAETRKDARPAWELISEYHLAKAAEILSIFLTQGSVDGHFDVREQLEAQFDRAIGAAGRGQLMERESLARLLARTARALVDNSIWTVTRAVNSRVTRFVESLTSRDRKQPIFEMLPPQRRTLREKGLLGSAHRSVVVSLPTSSGKTFIAEFRILQALNQFDQERGWVAYLAPTRALVNQLTLRLRRDLATLGSIVEKVSPALEIDGLEAGMLTDTDAERQFRILVTTPEKLDLMLRGGWEEKIGRPLTLVVVDEAHGLASQARGLKLELLLATINRECRHAQFLMLTPFIQNAAEIARWLAPDSNNSIELGVDWSPNDRVIAIARPQKGQRRGDFGVRLVTQHTTRNTIDVPEALDVGDRRPLGLSWSEVSTSPGKLAAATAQILQRRGTVIVLVDKPRNSWGVAAAFKVEGDHSDVGGADLTHIQRFLVDEMGQDFPLASLLEYGVGVHHSGLSEDTRTLVEWLTEQSKLRVLVATTTIAQGVNFPVSGVVFASHQYPYGQDMPPEDFWNIAGRAGRVDQGDLGIVALAGHNDAKAEKLKEFIGRSVGALNSTLIEMVQRADAEGKLLQLETLSYQPGWSSFVQYLAHTYRQIGNHERFAAEVEQVLRGTLGFQALRKSHKGWADRLVQGVYNYAERIKGKPLKLVDATGFSWESVSNTLVRVNEANLTSEVWSPELFGTRRDDLRRMMGVLLQVPELREPLKEVTGGEQPDGDMLARIICDWVQGRPLTEMATTYFSTKSGEDEESTGDRDPVAAMTRCCRSVFGRLTQTASWGLSALQSLTLGDSFDGMSADDQRVLRNLPARVYYGVNSDEAVALRLLGVPRSAAAPLAKSLGVGASEPLNDVRAKLRASNVSTWRTALGDRGESYHRVWSIIEGEG</sequence>
<dbReference type="Pfam" id="PF00271">
    <property type="entry name" value="Helicase_C"/>
    <property type="match status" value="1"/>
</dbReference>
<dbReference type="Pfam" id="PF00270">
    <property type="entry name" value="DEAD"/>
    <property type="match status" value="1"/>
</dbReference>
<dbReference type="Gene3D" id="3.40.50.300">
    <property type="entry name" value="P-loop containing nucleotide triphosphate hydrolases"/>
    <property type="match status" value="2"/>
</dbReference>
<name>A0A849SAN9_UNCEI</name>
<reference evidence="7 8" key="1">
    <citation type="submission" date="2020-04" db="EMBL/GenBank/DDBJ databases">
        <title>Metagenomic profiling of ammonia- and methane-oxidizing microorganisms in a Dutch drinking water treatment plant.</title>
        <authorList>
            <person name="Poghosyan L."/>
            <person name="Leucker S."/>
        </authorList>
    </citation>
    <scope>NUCLEOTIDE SEQUENCE [LARGE SCALE GENOMIC DNA]</scope>
    <source>
        <strain evidence="7">S-RSF-IL-03</strain>
    </source>
</reference>
<dbReference type="PANTHER" id="PTHR47961">
    <property type="entry name" value="DNA POLYMERASE THETA, PUTATIVE (AFU_ORTHOLOGUE AFUA_1G05260)-RELATED"/>
    <property type="match status" value="1"/>
</dbReference>
<keyword evidence="2" id="KW-0378">Hydrolase</keyword>
<dbReference type="GO" id="GO:0016787">
    <property type="term" value="F:hydrolase activity"/>
    <property type="evidence" value="ECO:0007669"/>
    <property type="project" value="UniProtKB-KW"/>
</dbReference>
<proteinExistence type="predicted"/>
<dbReference type="InterPro" id="IPR011545">
    <property type="entry name" value="DEAD/DEAH_box_helicase_dom"/>
</dbReference>
<dbReference type="GO" id="GO:0004386">
    <property type="term" value="F:helicase activity"/>
    <property type="evidence" value="ECO:0007669"/>
    <property type="project" value="UniProtKB-KW"/>
</dbReference>
<dbReference type="InterPro" id="IPR014001">
    <property type="entry name" value="Helicase_ATP-bd"/>
</dbReference>
<dbReference type="AlphaFoldDB" id="A0A849SAN9"/>
<evidence type="ECO:0000313" key="7">
    <source>
        <dbReference type="EMBL" id="NOT32738.1"/>
    </source>
</evidence>
<dbReference type="CDD" id="cd17921">
    <property type="entry name" value="DEXHc_Ski2"/>
    <property type="match status" value="1"/>
</dbReference>
<dbReference type="EMBL" id="JABFRW010000010">
    <property type="protein sequence ID" value="NOT32738.1"/>
    <property type="molecule type" value="Genomic_DNA"/>
</dbReference>
<dbReference type="SMART" id="SM00490">
    <property type="entry name" value="HELICc"/>
    <property type="match status" value="1"/>
</dbReference>